<evidence type="ECO:0000259" key="3">
    <source>
        <dbReference type="PROSITE" id="PS51186"/>
    </source>
</evidence>
<dbReference type="Gene3D" id="3.40.630.30">
    <property type="match status" value="1"/>
</dbReference>
<evidence type="ECO:0000313" key="5">
    <source>
        <dbReference type="Proteomes" id="UP000254602"/>
    </source>
</evidence>
<dbReference type="SUPFAM" id="SSF55729">
    <property type="entry name" value="Acyl-CoA N-acyltransferases (Nat)"/>
    <property type="match status" value="1"/>
</dbReference>
<dbReference type="Proteomes" id="UP000254602">
    <property type="component" value="Unassembled WGS sequence"/>
</dbReference>
<accession>A0A379KS39</accession>
<dbReference type="PROSITE" id="PS51186">
    <property type="entry name" value="GNAT"/>
    <property type="match status" value="1"/>
</dbReference>
<dbReference type="InterPro" id="IPR050832">
    <property type="entry name" value="Bact_Acetyltransf"/>
</dbReference>
<name>A0A379KS39_PSEPU</name>
<dbReference type="InterPro" id="IPR016181">
    <property type="entry name" value="Acyl_CoA_acyltransferase"/>
</dbReference>
<keyword evidence="2" id="KW-0012">Acyltransferase</keyword>
<dbReference type="GO" id="GO:0016747">
    <property type="term" value="F:acyltransferase activity, transferring groups other than amino-acyl groups"/>
    <property type="evidence" value="ECO:0007669"/>
    <property type="project" value="InterPro"/>
</dbReference>
<dbReference type="Pfam" id="PF00583">
    <property type="entry name" value="Acetyltransf_1"/>
    <property type="match status" value="1"/>
</dbReference>
<dbReference type="PANTHER" id="PTHR43877">
    <property type="entry name" value="AMINOALKYLPHOSPHONATE N-ACETYLTRANSFERASE-RELATED-RELATED"/>
    <property type="match status" value="1"/>
</dbReference>
<reference evidence="4 5" key="1">
    <citation type="submission" date="2018-06" db="EMBL/GenBank/DDBJ databases">
        <authorList>
            <consortium name="Pathogen Informatics"/>
            <person name="Doyle S."/>
        </authorList>
    </citation>
    <scope>NUCLEOTIDE SEQUENCE [LARGE SCALE GENOMIC DNA]</scope>
    <source>
        <strain evidence="4 5">NCTC7914</strain>
    </source>
</reference>
<evidence type="ECO:0000313" key="4">
    <source>
        <dbReference type="EMBL" id="SUD70380.1"/>
    </source>
</evidence>
<evidence type="ECO:0000256" key="1">
    <source>
        <dbReference type="ARBA" id="ARBA00022679"/>
    </source>
</evidence>
<feature type="domain" description="N-acetyltransferase" evidence="3">
    <location>
        <begin position="8"/>
        <end position="165"/>
    </location>
</feature>
<dbReference type="RefSeq" id="WP_115275273.1">
    <property type="nucleotide sequence ID" value="NZ_JABTYF010000005.1"/>
</dbReference>
<proteinExistence type="predicted"/>
<gene>
    <name evidence="4" type="ORF">NCTC7914_04541</name>
</gene>
<dbReference type="CDD" id="cd04301">
    <property type="entry name" value="NAT_SF"/>
    <property type="match status" value="1"/>
</dbReference>
<dbReference type="PANTHER" id="PTHR43877:SF2">
    <property type="entry name" value="AMINOALKYLPHOSPHONATE N-ACETYLTRANSFERASE-RELATED"/>
    <property type="match status" value="1"/>
</dbReference>
<dbReference type="EMBL" id="UGUY01000001">
    <property type="protein sequence ID" value="SUD70380.1"/>
    <property type="molecule type" value="Genomic_DNA"/>
</dbReference>
<keyword evidence="1 4" id="KW-0808">Transferase</keyword>
<dbReference type="InterPro" id="IPR000182">
    <property type="entry name" value="GNAT_dom"/>
</dbReference>
<protein>
    <submittedName>
        <fullName evidence="4">N-acetyltransferase GCN5</fullName>
    </submittedName>
</protein>
<organism evidence="4 5">
    <name type="scientific">Pseudomonas putida</name>
    <name type="common">Arthrobacter siderocapsulatus</name>
    <dbReference type="NCBI Taxonomy" id="303"/>
    <lineage>
        <taxon>Bacteria</taxon>
        <taxon>Pseudomonadati</taxon>
        <taxon>Pseudomonadota</taxon>
        <taxon>Gammaproteobacteria</taxon>
        <taxon>Pseudomonadales</taxon>
        <taxon>Pseudomonadaceae</taxon>
        <taxon>Pseudomonas</taxon>
    </lineage>
</organism>
<evidence type="ECO:0000256" key="2">
    <source>
        <dbReference type="ARBA" id="ARBA00023315"/>
    </source>
</evidence>
<dbReference type="AlphaFoldDB" id="A0A379KS39"/>
<sequence length="166" mass="19197">MPDWTLQSPGRDAIDEVVAFVDSARRELFPMLAHSPLPKDLAHFEATYLDGDGHFLEARDRGTLIAVIGYLPYDHRFHQLDYHGKRVVEIVRLFVLPEYRRNGLAAALFQALREHAVEAGVECLYLHTHPFLAGAIRFWERQGFTVINVEDDPVWRTTHMEQYQVI</sequence>